<keyword evidence="2" id="KW-0560">Oxidoreductase</keyword>
<evidence type="ECO:0000313" key="3">
    <source>
        <dbReference type="Proteomes" id="UP000028602"/>
    </source>
</evidence>
<dbReference type="RefSeq" id="WP_051170752.1">
    <property type="nucleotide sequence ID" value="NZ_ATMJ01000024.1"/>
</dbReference>
<dbReference type="InterPro" id="IPR029032">
    <property type="entry name" value="AhpD-like"/>
</dbReference>
<feature type="region of interest" description="Disordered" evidence="1">
    <location>
        <begin position="1"/>
        <end position="25"/>
    </location>
</feature>
<dbReference type="EMBL" id="JMPR01000035">
    <property type="protein sequence ID" value="KFD18863.1"/>
    <property type="molecule type" value="Genomic_DNA"/>
</dbReference>
<reference evidence="2 3" key="1">
    <citation type="submission" date="2014-05" db="EMBL/GenBank/DDBJ databases">
        <title>ATOL: Assembling a taxonomically balanced genome-scale reconstruction of the evolutionary history of the Enterobacteriaceae.</title>
        <authorList>
            <person name="Plunkett G.III."/>
            <person name="Neeno-Eckwall E.C."/>
            <person name="Glasner J.D."/>
            <person name="Perna N.T."/>
        </authorList>
    </citation>
    <scope>NUCLEOTIDE SEQUENCE [LARGE SCALE GENOMIC DNA]</scope>
    <source>
        <strain evidence="2 3">ATCC 33301</strain>
    </source>
</reference>
<evidence type="ECO:0000256" key="1">
    <source>
        <dbReference type="SAM" id="MobiDB-lite"/>
    </source>
</evidence>
<keyword evidence="2" id="KW-0575">Peroxidase</keyword>
<dbReference type="SUPFAM" id="SSF69118">
    <property type="entry name" value="AhpD-like"/>
    <property type="match status" value="1"/>
</dbReference>
<comment type="caution">
    <text evidence="2">The sequence shown here is derived from an EMBL/GenBank/DDBJ whole genome shotgun (WGS) entry which is preliminary data.</text>
</comment>
<gene>
    <name evidence="2" type="primary">yciW</name>
    <name evidence="2" type="ORF">GTPT_2164</name>
</gene>
<dbReference type="eggNOG" id="COG4950">
    <property type="taxonomic scope" value="Bacteria"/>
</dbReference>
<name>A0A085JEG7_9GAMM</name>
<organism evidence="2 3">
    <name type="scientific">Tatumella ptyseos ATCC 33301</name>
    <dbReference type="NCBI Taxonomy" id="1005995"/>
    <lineage>
        <taxon>Bacteria</taxon>
        <taxon>Pseudomonadati</taxon>
        <taxon>Pseudomonadota</taxon>
        <taxon>Gammaproteobacteria</taxon>
        <taxon>Enterobacterales</taxon>
        <taxon>Erwiniaceae</taxon>
        <taxon>Tatumella</taxon>
    </lineage>
</organism>
<dbReference type="AlphaFoldDB" id="A0A085JEG7"/>
<feature type="region of interest" description="Disordered" evidence="1">
    <location>
        <begin position="270"/>
        <end position="291"/>
    </location>
</feature>
<proteinExistence type="predicted"/>
<protein>
    <submittedName>
        <fullName evidence="2">Alkylhydroperoxidase family protein</fullName>
    </submittedName>
</protein>
<evidence type="ECO:0000313" key="2">
    <source>
        <dbReference type="EMBL" id="KFD18863.1"/>
    </source>
</evidence>
<dbReference type="OrthoDB" id="6496098at2"/>
<accession>A0A085JEG7</accession>
<sequence>MEYRQHHDRRIATGDNEPAIPPSSPSVCRHFPAARQRRDLFACLSQHTVPDGKLLRHLQPLSRHSAAIYSRLFPETPCPEEKCSLTLYERLTIALTVAQLTETGFLSDFYAAWLSPLPGPAGSRENNIRLTEITEYTRLLTCSSAETPSPGLAGLLQSGVTPPDILILHQLCGFVGWQAQWISGVMTLAADGGETRYRTSPVPPYPDLLCSCSTTTYLPRLDTSRLSTVRRSLLRDIRALGEPFLKAEIIGHAPRAARAWLILRALSAPPATAGHHPAENTAEDQELRRRTSPLSCRELERLKRQGWKTEDLLPLLGVIATNIWDYRLTQLAVA</sequence>
<dbReference type="Proteomes" id="UP000028602">
    <property type="component" value="Unassembled WGS sequence"/>
</dbReference>
<dbReference type="GO" id="GO:0004601">
    <property type="term" value="F:peroxidase activity"/>
    <property type="evidence" value="ECO:0007669"/>
    <property type="project" value="UniProtKB-KW"/>
</dbReference>
<keyword evidence="3" id="KW-1185">Reference proteome</keyword>